<dbReference type="InterPro" id="IPR050816">
    <property type="entry name" value="Flavin-dep_Halogenase_NPB"/>
</dbReference>
<dbReference type="Gene3D" id="3.50.50.60">
    <property type="entry name" value="FAD/NAD(P)-binding domain"/>
    <property type="match status" value="1"/>
</dbReference>
<evidence type="ECO:0000313" key="2">
    <source>
        <dbReference type="Proteomes" id="UP000763641"/>
    </source>
</evidence>
<name>A0ABS2DC73_9SPHN</name>
<protein>
    <submittedName>
        <fullName evidence="1">Tryptophan 7-halogenase</fullName>
    </submittedName>
</protein>
<dbReference type="InterPro" id="IPR036188">
    <property type="entry name" value="FAD/NAD-bd_sf"/>
</dbReference>
<gene>
    <name evidence="1" type="ORF">ILT43_17030</name>
</gene>
<dbReference type="InterPro" id="IPR033856">
    <property type="entry name" value="Trp_halogen"/>
</dbReference>
<accession>A0ABS2DC73</accession>
<dbReference type="RefSeq" id="WP_204200183.1">
    <property type="nucleotide sequence ID" value="NZ_JAFEMC010000006.1"/>
</dbReference>
<dbReference type="PANTHER" id="PTHR43747">
    <property type="entry name" value="FAD-BINDING PROTEIN"/>
    <property type="match status" value="1"/>
</dbReference>
<dbReference type="Proteomes" id="UP000763641">
    <property type="component" value="Unassembled WGS sequence"/>
</dbReference>
<dbReference type="EMBL" id="JAFEMC010000006">
    <property type="protein sequence ID" value="MBM6578088.1"/>
    <property type="molecule type" value="Genomic_DNA"/>
</dbReference>
<evidence type="ECO:0000313" key="1">
    <source>
        <dbReference type="EMBL" id="MBM6578088.1"/>
    </source>
</evidence>
<comment type="caution">
    <text evidence="1">The sequence shown here is derived from an EMBL/GenBank/DDBJ whole genome shotgun (WGS) entry which is preliminary data.</text>
</comment>
<keyword evidence="2" id="KW-1185">Reference proteome</keyword>
<reference evidence="1 2" key="1">
    <citation type="submission" date="2020-12" db="EMBL/GenBank/DDBJ databases">
        <title>Sphingomonas sp.</title>
        <authorList>
            <person name="Kim M.K."/>
        </authorList>
    </citation>
    <scope>NUCLEOTIDE SEQUENCE [LARGE SCALE GENOMIC DNA]</scope>
    <source>
        <strain evidence="1 2">BT552</strain>
    </source>
</reference>
<dbReference type="PANTHER" id="PTHR43747:SF4">
    <property type="entry name" value="FLAVIN-DEPENDENT TRYPTOPHAN HALOGENASE"/>
    <property type="match status" value="1"/>
</dbReference>
<dbReference type="PIRSF" id="PIRSF011396">
    <property type="entry name" value="Trp_halogenase"/>
    <property type="match status" value="1"/>
</dbReference>
<sequence length="517" mass="57424">MRKQILIVGGGTAGWLTAGYLAKRLGADLPGGVAITLVESHDIGVLGVGEGTFPTIRRTLATIGIDEADLVRRCGATFKQGAKFVNWRNVPGEGATDHYSHPFQVADSSGGLELLPYWLLGEGGTENWDEVSNPQKKAADARRAPKLPSHEDYVGPLNYAFHFDAIALAGLLREQGIANGVRHLIDTVTQVSLDADGAIDSVSTERNGSLTADLYVDCTGFRAELIGKAMNIPFRSCRDVLFCDRAVAAQLPYTGERDPIASYTISTAQQAGWTWDIGLDRRRGIGHVYSSDHTDDEAAERVLRGYLGAAGADAEVRRFKFDAGYRETNWHKNCVAVGLSSGFFEPLEATGIAFAEVSAGMIANLFPWGGDYETSARQFNLNLRRRYERALDFIKLHYCISERRDTEFWRDNVAAASIPDSLHEMLDRWRYRWPNELDIDAQIDIFTEPSWQYVLYGMGWKTDLSAKAGSLRYHEDARRAFAEVRRQADYAIANLPSNRDLVEYARSHRFGQRRAAA</sequence>
<proteinExistence type="predicted"/>
<dbReference type="InterPro" id="IPR006905">
    <property type="entry name" value="Flavin_halogenase"/>
</dbReference>
<dbReference type="SUPFAM" id="SSF51905">
    <property type="entry name" value="FAD/NAD(P)-binding domain"/>
    <property type="match status" value="1"/>
</dbReference>
<organism evidence="1 2">
    <name type="scientific">Sphingomonas longa</name>
    <dbReference type="NCBI Taxonomy" id="2778730"/>
    <lineage>
        <taxon>Bacteria</taxon>
        <taxon>Pseudomonadati</taxon>
        <taxon>Pseudomonadota</taxon>
        <taxon>Alphaproteobacteria</taxon>
        <taxon>Sphingomonadales</taxon>
        <taxon>Sphingomonadaceae</taxon>
        <taxon>Sphingomonas</taxon>
    </lineage>
</organism>
<dbReference type="Pfam" id="PF04820">
    <property type="entry name" value="Trp_halogenase"/>
    <property type="match status" value="1"/>
</dbReference>